<dbReference type="EMBL" id="JAPQER010000007">
    <property type="protein sequence ID" value="MCY6485527.1"/>
    <property type="molecule type" value="Genomic_DNA"/>
</dbReference>
<feature type="transmembrane region" description="Helical" evidence="1">
    <location>
        <begin position="59"/>
        <end position="77"/>
    </location>
</feature>
<evidence type="ECO:0008006" key="4">
    <source>
        <dbReference type="Google" id="ProtNLM"/>
    </source>
</evidence>
<dbReference type="InterPro" id="IPR032675">
    <property type="entry name" value="LRR_dom_sf"/>
</dbReference>
<dbReference type="PROSITE" id="PS51450">
    <property type="entry name" value="LRR"/>
    <property type="match status" value="1"/>
</dbReference>
<evidence type="ECO:0000256" key="1">
    <source>
        <dbReference type="SAM" id="Phobius"/>
    </source>
</evidence>
<dbReference type="InterPro" id="IPR001611">
    <property type="entry name" value="Leu-rich_rpt"/>
</dbReference>
<protein>
    <recommendedName>
        <fullName evidence="4">Leucine-rich repeat domain-containing protein</fullName>
    </recommendedName>
</protein>
<dbReference type="RefSeq" id="WP_268041923.1">
    <property type="nucleotide sequence ID" value="NZ_JAPQER010000007.1"/>
</dbReference>
<keyword evidence="3" id="KW-1185">Reference proteome</keyword>
<accession>A0ABT4D4G9</accession>
<keyword evidence="1" id="KW-0812">Transmembrane</keyword>
<reference evidence="2" key="1">
    <citation type="submission" date="2022-12" db="EMBL/GenBank/DDBJ databases">
        <authorList>
            <person name="Wang J."/>
        </authorList>
    </citation>
    <scope>NUCLEOTIDE SEQUENCE</scope>
    <source>
        <strain evidence="2">HY-45-18</strain>
    </source>
</reference>
<feature type="transmembrane region" description="Helical" evidence="1">
    <location>
        <begin position="35"/>
        <end position="52"/>
    </location>
</feature>
<dbReference type="SUPFAM" id="SSF52058">
    <property type="entry name" value="L domain-like"/>
    <property type="match status" value="1"/>
</dbReference>
<feature type="transmembrane region" description="Helical" evidence="1">
    <location>
        <begin position="12"/>
        <end position="29"/>
    </location>
</feature>
<dbReference type="Proteomes" id="UP001078443">
    <property type="component" value="Unassembled WGS sequence"/>
</dbReference>
<proteinExistence type="predicted"/>
<gene>
    <name evidence="2" type="ORF">OW763_14425</name>
</gene>
<comment type="caution">
    <text evidence="2">The sequence shown here is derived from an EMBL/GenBank/DDBJ whole genome shotgun (WGS) entry which is preliminary data.</text>
</comment>
<evidence type="ECO:0000313" key="3">
    <source>
        <dbReference type="Proteomes" id="UP001078443"/>
    </source>
</evidence>
<organism evidence="2 3">
    <name type="scientific">Clostridium aestuarii</name>
    <dbReference type="NCBI Taxonomy" id="338193"/>
    <lineage>
        <taxon>Bacteria</taxon>
        <taxon>Bacillati</taxon>
        <taxon>Bacillota</taxon>
        <taxon>Clostridia</taxon>
        <taxon>Eubacteriales</taxon>
        <taxon>Clostridiaceae</taxon>
        <taxon>Clostridium</taxon>
    </lineage>
</organism>
<feature type="transmembrane region" description="Helical" evidence="1">
    <location>
        <begin position="112"/>
        <end position="128"/>
    </location>
</feature>
<keyword evidence="1" id="KW-1133">Transmembrane helix</keyword>
<sequence>MEQEVKRNFKKEKLMYSVFLIAMIGLYIINIEITIQIGLILYWILYFGNLIIFKKLHRIELILLIGIISSSVIMNKFEIDYKISIILAYYFAILVVIYIWKDISKYKWKKTLSSILIVSLVTCINVYISKNRLIKDSQLQRCVEDALVENWCDGGITLENLREIRFMHIWTARNLINLEGIEQLKNLEQINIRGEKFENLNLIASLPKVTKISFHGDTVKDLLNIGQMNSVEKLDITQEKIDENFNMDNFPNLKQLSTCNINFKDFSTIKNLKHLNQLGVDDCEIGSLDGIEDLINLKKLYLYNVNIKNINHIEKLKSLEKIFLHEVDDKTIQELKGLPNVTIW</sequence>
<name>A0ABT4D4G9_9CLOT</name>
<feature type="transmembrane region" description="Helical" evidence="1">
    <location>
        <begin position="83"/>
        <end position="100"/>
    </location>
</feature>
<evidence type="ECO:0000313" key="2">
    <source>
        <dbReference type="EMBL" id="MCY6485527.1"/>
    </source>
</evidence>
<keyword evidence="1" id="KW-0472">Membrane</keyword>
<dbReference type="Gene3D" id="3.80.10.10">
    <property type="entry name" value="Ribonuclease Inhibitor"/>
    <property type="match status" value="1"/>
</dbReference>